<evidence type="ECO:0008006" key="3">
    <source>
        <dbReference type="Google" id="ProtNLM"/>
    </source>
</evidence>
<dbReference type="Gene3D" id="3.80.10.10">
    <property type="entry name" value="Ribonuclease Inhibitor"/>
    <property type="match status" value="1"/>
</dbReference>
<proteinExistence type="predicted"/>
<dbReference type="AlphaFoldDB" id="A0A4Z0AAM5"/>
<organism evidence="1 2">
    <name type="scientific">Hericium alpestre</name>
    <dbReference type="NCBI Taxonomy" id="135208"/>
    <lineage>
        <taxon>Eukaryota</taxon>
        <taxon>Fungi</taxon>
        <taxon>Dikarya</taxon>
        <taxon>Basidiomycota</taxon>
        <taxon>Agaricomycotina</taxon>
        <taxon>Agaricomycetes</taxon>
        <taxon>Russulales</taxon>
        <taxon>Hericiaceae</taxon>
        <taxon>Hericium</taxon>
    </lineage>
</organism>
<comment type="caution">
    <text evidence="1">The sequence shown here is derived from an EMBL/GenBank/DDBJ whole genome shotgun (WGS) entry which is preliminary data.</text>
</comment>
<dbReference type="EMBL" id="SFCI01000020">
    <property type="protein sequence ID" value="TFY83590.1"/>
    <property type="molecule type" value="Genomic_DNA"/>
</dbReference>
<evidence type="ECO:0000313" key="2">
    <source>
        <dbReference type="Proteomes" id="UP000298061"/>
    </source>
</evidence>
<keyword evidence="2" id="KW-1185">Reference proteome</keyword>
<gene>
    <name evidence="1" type="ORF">EWM64_g415</name>
</gene>
<dbReference type="SUPFAM" id="SSF52047">
    <property type="entry name" value="RNI-like"/>
    <property type="match status" value="1"/>
</dbReference>
<reference evidence="1 2" key="1">
    <citation type="submission" date="2019-02" db="EMBL/GenBank/DDBJ databases">
        <title>Genome sequencing of the rare red list fungi Hericium alpestre (H. flagellum).</title>
        <authorList>
            <person name="Buettner E."/>
            <person name="Kellner H."/>
        </authorList>
    </citation>
    <scope>NUCLEOTIDE SEQUENCE [LARGE SCALE GENOMIC DNA]</scope>
    <source>
        <strain evidence="1 2">DSM 108284</strain>
    </source>
</reference>
<evidence type="ECO:0000313" key="1">
    <source>
        <dbReference type="EMBL" id="TFY83590.1"/>
    </source>
</evidence>
<dbReference type="OrthoDB" id="2951834at2759"/>
<sequence>MSFLSIPRELRLVIYDQYFAEHRHVPPSRIQPYNDHIRLLRVCRLIAREAAPLFRSYISLRNEHQITAFLCNASSRDLDQIVYADVANDSRVYETDVPHSGRSIQAFATRRPVSNLHLVLHRHHLPAMISLLRSVRLRFEPAMFPGTAPALLSLYELYVDPETRSDLFQVVSPHELQSLRISGHCQVPGGLDVPALRHLTLHNPVTNDFDIRDIHKTFVGCQLESFAHAFSERLAFELRDKHLPSIVTLGPHLRKLVLLGCSRLSSDAITSCIAQLPCLEYLALSIYTAFTGQLGGNFIEALPNTIQTMKLAMTVNRKFLPSYMQVPSYTRIEQQVRDTFESRLLRRSPAPNALFIFLDTLDEDISRRWTTVAADRGIRLRIGRWDDEEEI</sequence>
<accession>A0A4Z0AAM5</accession>
<dbReference type="Proteomes" id="UP000298061">
    <property type="component" value="Unassembled WGS sequence"/>
</dbReference>
<name>A0A4Z0AAM5_9AGAM</name>
<protein>
    <recommendedName>
        <fullName evidence="3">F-box domain-containing protein</fullName>
    </recommendedName>
</protein>
<dbReference type="InterPro" id="IPR032675">
    <property type="entry name" value="LRR_dom_sf"/>
</dbReference>